<feature type="transmembrane region" description="Helical" evidence="15">
    <location>
        <begin position="6"/>
        <end position="25"/>
    </location>
</feature>
<dbReference type="Proteomes" id="UP000242818">
    <property type="component" value="Unassembled WGS sequence"/>
</dbReference>
<dbReference type="GO" id="GO:0045259">
    <property type="term" value="C:proton-transporting ATP synthase complex"/>
    <property type="evidence" value="ECO:0007669"/>
    <property type="project" value="UniProtKB-KW"/>
</dbReference>
<comment type="subunit">
    <text evidence="15">F-type ATPases have 2 components, F(1) - the catalytic core - and F(0) - the membrane proton channel. F(1) has five subunits: alpha(3), beta(3), gamma(1), delta(1), epsilon(1). F(0) has three main subunits: a(1), b(2) and c(10-14). The alpha and beta chains form an alternating ring which encloses part of the gamma chain. F(1) is attached to F(0) by a central stalk formed by the gamma and epsilon chains, while a peripheral stalk is formed by the delta and b chains.</text>
</comment>
<keyword evidence="9 15" id="KW-0472">Membrane</keyword>
<reference evidence="18 19" key="1">
    <citation type="submission" date="2016-08" db="EMBL/GenBank/DDBJ databases">
        <authorList>
            <person name="Seilhamer J.J."/>
        </authorList>
    </citation>
    <scope>NUCLEOTIDE SEQUENCE [LARGE SCALE GENOMIC DNA]</scope>
    <source>
        <strain evidence="18 19">A37T2</strain>
    </source>
</reference>
<dbReference type="GO" id="GO:0005886">
    <property type="term" value="C:plasma membrane"/>
    <property type="evidence" value="ECO:0007669"/>
    <property type="project" value="UniProtKB-SubCell"/>
</dbReference>
<dbReference type="NCBIfam" id="TIGR01144">
    <property type="entry name" value="ATP_synt_b"/>
    <property type="match status" value="1"/>
</dbReference>
<keyword evidence="7 15" id="KW-1133">Transmembrane helix</keyword>
<evidence type="ECO:0000256" key="5">
    <source>
        <dbReference type="ARBA" id="ARBA00022692"/>
    </source>
</evidence>
<dbReference type="Pfam" id="PF00430">
    <property type="entry name" value="ATP-synt_B"/>
    <property type="match status" value="1"/>
</dbReference>
<evidence type="ECO:0000256" key="10">
    <source>
        <dbReference type="ARBA" id="ARBA00023310"/>
    </source>
</evidence>
<keyword evidence="5 15" id="KW-0812">Transmembrane</keyword>
<name>A0A1C4F4B3_9BACT</name>
<keyword evidence="2 15" id="KW-0813">Transport</keyword>
<evidence type="ECO:0000313" key="18">
    <source>
        <dbReference type="EMBL" id="SCC50656.1"/>
    </source>
</evidence>
<evidence type="ECO:0000256" key="11">
    <source>
        <dbReference type="ARBA" id="ARBA00025198"/>
    </source>
</evidence>
<sequence length="164" mass="18226">MDLLQPALGLFSISLLIFLIVFLLLKKYAWTPILGVLKERETSIAESITSAERVKEEMAQMKAEHEHVLAEAKAERSKILKEAKDAKDHIIAEAKTQAQSEAKKIITEAYAAIETQKQAALTEVKNQVGNLVIDVAEKVLRKELSNKGAQESYIKELAGDIKLN</sequence>
<dbReference type="GO" id="GO:0046961">
    <property type="term" value="F:proton-transporting ATPase activity, rotational mechanism"/>
    <property type="evidence" value="ECO:0007669"/>
    <property type="project" value="TreeGrafter"/>
</dbReference>
<proteinExistence type="inferred from homology"/>
<dbReference type="InterPro" id="IPR005864">
    <property type="entry name" value="ATP_synth_F0_bsu_bac"/>
</dbReference>
<evidence type="ECO:0000256" key="14">
    <source>
        <dbReference type="ARBA" id="ARBA00037847"/>
    </source>
</evidence>
<evidence type="ECO:0000256" key="1">
    <source>
        <dbReference type="ARBA" id="ARBA00005513"/>
    </source>
</evidence>
<evidence type="ECO:0000256" key="3">
    <source>
        <dbReference type="ARBA" id="ARBA00022475"/>
    </source>
</evidence>
<dbReference type="RefSeq" id="WP_089713747.1">
    <property type="nucleotide sequence ID" value="NZ_FMAR01000011.1"/>
</dbReference>
<comment type="similarity">
    <text evidence="1 15 16">Belongs to the ATPase B chain family.</text>
</comment>
<dbReference type="InterPro" id="IPR028987">
    <property type="entry name" value="ATP_synth_B-like_membr_sf"/>
</dbReference>
<dbReference type="AlphaFoldDB" id="A0A1C4F4B3"/>
<dbReference type="GO" id="GO:0046933">
    <property type="term" value="F:proton-transporting ATP synthase activity, rotational mechanism"/>
    <property type="evidence" value="ECO:0007669"/>
    <property type="project" value="UniProtKB-UniRule"/>
</dbReference>
<evidence type="ECO:0000256" key="2">
    <source>
        <dbReference type="ARBA" id="ARBA00022448"/>
    </source>
</evidence>
<evidence type="ECO:0000256" key="17">
    <source>
        <dbReference type="SAM" id="Coils"/>
    </source>
</evidence>
<comment type="function">
    <text evidence="11 15">F(1)F(0) ATP synthase produces ATP from ADP in the presence of a proton or sodium gradient. F-type ATPases consist of two structural domains, F(1) containing the extramembraneous catalytic core and F(0) containing the membrane proton channel, linked together by a central stalk and a peripheral stalk. During catalysis, ATP synthesis in the catalytic domain of F(1) is coupled via a rotary mechanism of the central stalk subunits to proton translocation.</text>
</comment>
<keyword evidence="4 15" id="KW-0138">CF(0)</keyword>
<keyword evidence="6 15" id="KW-0375">Hydrogen ion transport</keyword>
<dbReference type="InterPro" id="IPR050059">
    <property type="entry name" value="ATP_synthase_B_chain"/>
</dbReference>
<evidence type="ECO:0000256" key="8">
    <source>
        <dbReference type="ARBA" id="ARBA00023065"/>
    </source>
</evidence>
<dbReference type="Gene3D" id="1.20.5.620">
    <property type="entry name" value="F1F0 ATP synthase subunit B, membrane domain"/>
    <property type="match status" value="1"/>
</dbReference>
<keyword evidence="17" id="KW-0175">Coiled coil</keyword>
<dbReference type="InterPro" id="IPR002146">
    <property type="entry name" value="ATP_synth_b/b'su_bac/chlpt"/>
</dbReference>
<dbReference type="STRING" id="1335309.GA0116948_111110"/>
<comment type="subcellular location">
    <subcellularLocation>
        <location evidence="15">Cell membrane</location>
        <topology evidence="15">Single-pass membrane protein</topology>
    </subcellularLocation>
    <subcellularLocation>
        <location evidence="14">Endomembrane system</location>
        <topology evidence="14">Single-pass membrane protein</topology>
    </subcellularLocation>
</comment>
<keyword evidence="3 15" id="KW-1003">Cell membrane</keyword>
<evidence type="ECO:0000256" key="7">
    <source>
        <dbReference type="ARBA" id="ARBA00022989"/>
    </source>
</evidence>
<dbReference type="GO" id="GO:0012505">
    <property type="term" value="C:endomembrane system"/>
    <property type="evidence" value="ECO:0007669"/>
    <property type="project" value="UniProtKB-SubCell"/>
</dbReference>
<evidence type="ECO:0000256" key="4">
    <source>
        <dbReference type="ARBA" id="ARBA00022547"/>
    </source>
</evidence>
<evidence type="ECO:0000256" key="9">
    <source>
        <dbReference type="ARBA" id="ARBA00023136"/>
    </source>
</evidence>
<comment type="subunit">
    <text evidence="13">F-type ATPases have 2 components, F(1) - the catalytic core - and F(0) - the membrane proton channel. F(1) has five subunits: alpha(3), beta(3), gamma(1), delta(1), epsilon(1). F(0) has four main subunits: a(1), b(2) and c(10-14). The alpha and beta chains form an alternating ring which encloses part of the gamma chain. F(1) is attached to F(0) by a central stalk formed by the gamma and epsilon chains, while a peripheral stalk is formed by the delta and b chains.</text>
</comment>
<feature type="coiled-coil region" evidence="17">
    <location>
        <begin position="44"/>
        <end position="89"/>
    </location>
</feature>
<evidence type="ECO:0000256" key="6">
    <source>
        <dbReference type="ARBA" id="ARBA00022781"/>
    </source>
</evidence>
<dbReference type="PANTHER" id="PTHR33445">
    <property type="entry name" value="ATP SYNTHASE SUBUNIT B', CHLOROPLASTIC"/>
    <property type="match status" value="1"/>
</dbReference>
<evidence type="ECO:0000256" key="13">
    <source>
        <dbReference type="ARBA" id="ARBA00026054"/>
    </source>
</evidence>
<accession>A0A1C4F4B3</accession>
<protein>
    <recommendedName>
        <fullName evidence="15">ATP synthase subunit b</fullName>
    </recommendedName>
    <alternativeName>
        <fullName evidence="15">ATP synthase F(0) sector subunit b</fullName>
    </alternativeName>
    <alternativeName>
        <fullName evidence="15">ATPase subunit I</fullName>
    </alternativeName>
    <alternativeName>
        <fullName evidence="15">F-type ATPase subunit b</fullName>
        <shortName evidence="15">F-ATPase subunit b</shortName>
    </alternativeName>
</protein>
<keyword evidence="19" id="KW-1185">Reference proteome</keyword>
<dbReference type="OrthoDB" id="9795289at2"/>
<organism evidence="18 19">
    <name type="scientific">Chitinophaga costaii</name>
    <dbReference type="NCBI Taxonomy" id="1335309"/>
    <lineage>
        <taxon>Bacteria</taxon>
        <taxon>Pseudomonadati</taxon>
        <taxon>Bacteroidota</taxon>
        <taxon>Chitinophagia</taxon>
        <taxon>Chitinophagales</taxon>
        <taxon>Chitinophagaceae</taxon>
        <taxon>Chitinophaga</taxon>
    </lineage>
</organism>
<evidence type="ECO:0000256" key="15">
    <source>
        <dbReference type="HAMAP-Rule" id="MF_01398"/>
    </source>
</evidence>
<comment type="function">
    <text evidence="12">Component of the F(0) channel, it forms part of the peripheral stalk, linking F(1) to F(0). The b'-subunit is a diverged and duplicated form of b found in plants and photosynthetic bacteria.</text>
</comment>
<keyword evidence="8 15" id="KW-0406">Ion transport</keyword>
<dbReference type="SUPFAM" id="SSF81573">
    <property type="entry name" value="F1F0 ATP synthase subunit B, membrane domain"/>
    <property type="match status" value="1"/>
</dbReference>
<gene>
    <name evidence="15" type="primary">atpF</name>
    <name evidence="18" type="ORF">GA0116948_111110</name>
</gene>
<evidence type="ECO:0000313" key="19">
    <source>
        <dbReference type="Proteomes" id="UP000242818"/>
    </source>
</evidence>
<dbReference type="HAMAP" id="MF_01398">
    <property type="entry name" value="ATP_synth_b_bprime"/>
    <property type="match status" value="1"/>
</dbReference>
<dbReference type="PANTHER" id="PTHR33445:SF1">
    <property type="entry name" value="ATP SYNTHASE SUBUNIT B"/>
    <property type="match status" value="1"/>
</dbReference>
<evidence type="ECO:0000256" key="16">
    <source>
        <dbReference type="RuleBase" id="RU003848"/>
    </source>
</evidence>
<evidence type="ECO:0000256" key="12">
    <source>
        <dbReference type="ARBA" id="ARBA00025614"/>
    </source>
</evidence>
<keyword evidence="10 15" id="KW-0066">ATP synthesis</keyword>
<dbReference type="CDD" id="cd06503">
    <property type="entry name" value="ATP-synt_Fo_b"/>
    <property type="match status" value="1"/>
</dbReference>
<dbReference type="EMBL" id="FMAR01000011">
    <property type="protein sequence ID" value="SCC50656.1"/>
    <property type="molecule type" value="Genomic_DNA"/>
</dbReference>